<keyword evidence="4" id="KW-1185">Reference proteome</keyword>
<accession>A0A553P7E9</accession>
<dbReference type="PANTHER" id="PTHR22677">
    <property type="entry name" value="ANKYRIN REPEAT DOMAIN-CONTAINING PROTEIN 60"/>
    <property type="match status" value="1"/>
</dbReference>
<name>A0A553P7E9_TIGCA</name>
<dbReference type="PANTHER" id="PTHR22677:SF4">
    <property type="entry name" value="USHER SYNDROME TYPE-1G PROTEIN-LIKE PROTEIN"/>
    <property type="match status" value="1"/>
</dbReference>
<dbReference type="SMART" id="SM00248">
    <property type="entry name" value="ANK"/>
    <property type="match status" value="2"/>
</dbReference>
<evidence type="ECO:0000313" key="3">
    <source>
        <dbReference type="EMBL" id="TRY73605.1"/>
    </source>
</evidence>
<dbReference type="Pfam" id="PF12796">
    <property type="entry name" value="Ank_2"/>
    <property type="match status" value="1"/>
</dbReference>
<dbReference type="SUPFAM" id="SSF48403">
    <property type="entry name" value="Ankyrin repeat"/>
    <property type="match status" value="1"/>
</dbReference>
<evidence type="ECO:0000313" key="4">
    <source>
        <dbReference type="Proteomes" id="UP000318571"/>
    </source>
</evidence>
<dbReference type="OMA" id="RREXVAF"/>
<dbReference type="AlphaFoldDB" id="A0A553P7E9"/>
<dbReference type="Proteomes" id="UP000318571">
    <property type="component" value="Chromosome 3"/>
</dbReference>
<gene>
    <name evidence="3" type="ORF">TCAL_08180</name>
</gene>
<organism evidence="3 4">
    <name type="scientific">Tigriopus californicus</name>
    <name type="common">Marine copepod</name>
    <dbReference type="NCBI Taxonomy" id="6832"/>
    <lineage>
        <taxon>Eukaryota</taxon>
        <taxon>Metazoa</taxon>
        <taxon>Ecdysozoa</taxon>
        <taxon>Arthropoda</taxon>
        <taxon>Crustacea</taxon>
        <taxon>Multicrustacea</taxon>
        <taxon>Hexanauplia</taxon>
        <taxon>Copepoda</taxon>
        <taxon>Harpacticoida</taxon>
        <taxon>Harpacticidae</taxon>
        <taxon>Tigriopus</taxon>
    </lineage>
</organism>
<dbReference type="InterPro" id="IPR036770">
    <property type="entry name" value="Ankyrin_rpt-contain_sf"/>
</dbReference>
<feature type="compositionally biased region" description="Basic and acidic residues" evidence="2">
    <location>
        <begin position="117"/>
        <end position="126"/>
    </location>
</feature>
<evidence type="ECO:0000256" key="2">
    <source>
        <dbReference type="SAM" id="MobiDB-lite"/>
    </source>
</evidence>
<proteinExistence type="predicted"/>
<reference evidence="3 4" key="1">
    <citation type="journal article" date="2018" name="Nat. Ecol. Evol.">
        <title>Genomic signatures of mitonuclear coevolution across populations of Tigriopus californicus.</title>
        <authorList>
            <person name="Barreto F.S."/>
            <person name="Watson E.T."/>
            <person name="Lima T.G."/>
            <person name="Willett C.S."/>
            <person name="Edmands S."/>
            <person name="Li W."/>
            <person name="Burton R.S."/>
        </authorList>
    </citation>
    <scope>NUCLEOTIDE SEQUENCE [LARGE SCALE GENOMIC DNA]</scope>
    <source>
        <strain evidence="3 4">San Diego</strain>
    </source>
</reference>
<dbReference type="InterPro" id="IPR002110">
    <property type="entry name" value="Ankyrin_rpt"/>
</dbReference>
<feature type="repeat" description="ANK" evidence="1">
    <location>
        <begin position="34"/>
        <end position="66"/>
    </location>
</feature>
<comment type="caution">
    <text evidence="3">The sequence shown here is derived from an EMBL/GenBank/DDBJ whole genome shotgun (WGS) entry which is preliminary data.</text>
</comment>
<dbReference type="PROSITE" id="PS50297">
    <property type="entry name" value="ANK_REP_REGION"/>
    <property type="match status" value="1"/>
</dbReference>
<feature type="repeat" description="ANK" evidence="1">
    <location>
        <begin position="67"/>
        <end position="99"/>
    </location>
</feature>
<keyword evidence="1" id="KW-0040">ANK repeat</keyword>
<sequence length="126" mass="13997">MSASLNEAAMAGNLEEVTMRLNLGEDVNQKLYPRFSTPLHDATICGRIDVVKLLIERGADVNIPDYKGMTPLKASRRYGQEEIEEMLVAQGAKLEVEVQKPKPCSDGVAPPWKRQISRRDEISSGQ</sequence>
<feature type="region of interest" description="Disordered" evidence="2">
    <location>
        <begin position="100"/>
        <end position="126"/>
    </location>
</feature>
<dbReference type="PROSITE" id="PS50088">
    <property type="entry name" value="ANK_REPEAT"/>
    <property type="match status" value="2"/>
</dbReference>
<dbReference type="OrthoDB" id="6365100at2759"/>
<protein>
    <submittedName>
        <fullName evidence="3">Uncharacterized protein</fullName>
    </submittedName>
</protein>
<dbReference type="STRING" id="6832.A0A553P7E9"/>
<dbReference type="InterPro" id="IPR039323">
    <property type="entry name" value="ANKRD_45/46/60"/>
</dbReference>
<evidence type="ECO:0000256" key="1">
    <source>
        <dbReference type="PROSITE-ProRule" id="PRU00023"/>
    </source>
</evidence>
<dbReference type="Gene3D" id="1.25.40.20">
    <property type="entry name" value="Ankyrin repeat-containing domain"/>
    <property type="match status" value="1"/>
</dbReference>
<dbReference type="EMBL" id="VCGU01000007">
    <property type="protein sequence ID" value="TRY73605.1"/>
    <property type="molecule type" value="Genomic_DNA"/>
</dbReference>